<feature type="region of interest" description="Disordered" evidence="1">
    <location>
        <begin position="411"/>
        <end position="436"/>
    </location>
</feature>
<dbReference type="OrthoDB" id="9398238at2759"/>
<evidence type="ECO:0000313" key="3">
    <source>
        <dbReference type="Ensembl" id="ENSLLEP00000004110.1"/>
    </source>
</evidence>
<dbReference type="Pfam" id="PF25234">
    <property type="entry name" value="Periphilin_C"/>
    <property type="match status" value="1"/>
</dbReference>
<feature type="region of interest" description="Disordered" evidence="1">
    <location>
        <begin position="338"/>
        <end position="377"/>
    </location>
</feature>
<evidence type="ECO:0000256" key="1">
    <source>
        <dbReference type="SAM" id="MobiDB-lite"/>
    </source>
</evidence>
<reference evidence="3" key="1">
    <citation type="submission" date="2025-08" db="UniProtKB">
        <authorList>
            <consortium name="Ensembl"/>
        </authorList>
    </citation>
    <scope>IDENTIFICATION</scope>
</reference>
<evidence type="ECO:0000313" key="4">
    <source>
        <dbReference type="Proteomes" id="UP000694569"/>
    </source>
</evidence>
<proteinExistence type="predicted"/>
<evidence type="ECO:0000259" key="2">
    <source>
        <dbReference type="Pfam" id="PF25234"/>
    </source>
</evidence>
<feature type="compositionally biased region" description="Basic and acidic residues" evidence="1">
    <location>
        <begin position="365"/>
        <end position="377"/>
    </location>
</feature>
<keyword evidence="4" id="KW-1185">Reference proteome</keyword>
<sequence length="532" mass="60192">MYSRGSDRGWHRGHNQWEGESRSCNHRKTLLTTPRSPADPHAQPVPALRGHHPRPYRGGYNAHRESGNYRSGYHDYHDNPHHDYHDYHDNPRHDYHDNPHHNYHDKPRHDYHDNSSQDFDDSYHGRDYDERQFQDYKEHRHHEDRSYHEHRESGYRRGRGQGNPYHGDYKPRGRGDSAHSKHSEPHSKNPKSPKFDKTSTKEDAGRSKNSTPNPVPIVVHNPGRNVVVLTSCDSSEDEDTPKTTSSSLVTNAKKSEDAKTISVIDSDAPVNDGKPACPQPSLERETIKPGCVIGKKPIKPECDTLKKPLKPGCDVSKKIKVSTELTEDQCPAAVPLPVTPKEEEISAASVGKRPHPEEQNPGLSNEKKSETTDTKRIRTETTVESCITKEIPIPLLLYPAVLDNVRITRDGWSRDPSQSTLGDPEKTPTKEYPEPNISDTAQVLRTAFILAKKEEIELAYAQDCKTFAFVANTLIKNDPSMETVVSRALRSTLQEIAERCVHELSSFIERYDHETSALMESGSASSVNHTHN</sequence>
<feature type="compositionally biased region" description="Basic and acidic residues" evidence="1">
    <location>
        <begin position="1"/>
        <end position="23"/>
    </location>
</feature>
<dbReference type="CDD" id="cd22896">
    <property type="entry name" value="periphilin-like"/>
    <property type="match status" value="1"/>
</dbReference>
<dbReference type="Proteomes" id="UP000694569">
    <property type="component" value="Unplaced"/>
</dbReference>
<dbReference type="Ensembl" id="ENSLLET00000004304.1">
    <property type="protein sequence ID" value="ENSLLEP00000004110.1"/>
    <property type="gene ID" value="ENSLLEG00000002657.1"/>
</dbReference>
<feature type="compositionally biased region" description="Basic and acidic residues" evidence="1">
    <location>
        <begin position="423"/>
        <end position="433"/>
    </location>
</feature>
<name>A0A8C5P892_9ANUR</name>
<feature type="compositionally biased region" description="Polar residues" evidence="1">
    <location>
        <begin position="242"/>
        <end position="252"/>
    </location>
</feature>
<dbReference type="AlphaFoldDB" id="A0A8C5P892"/>
<feature type="domain" description="Periphilin-1 C-terminal" evidence="2">
    <location>
        <begin position="438"/>
        <end position="513"/>
    </location>
</feature>
<feature type="compositionally biased region" description="Basic and acidic residues" evidence="1">
    <location>
        <begin position="62"/>
        <end position="155"/>
    </location>
</feature>
<protein>
    <recommendedName>
        <fullName evidence="2">Periphilin-1 C-terminal domain-containing protein</fullName>
    </recommendedName>
</protein>
<feature type="region of interest" description="Disordered" evidence="1">
    <location>
        <begin position="1"/>
        <end position="258"/>
    </location>
</feature>
<dbReference type="InterPro" id="IPR057603">
    <property type="entry name" value="Periphilin-1_C"/>
</dbReference>
<organism evidence="3 4">
    <name type="scientific">Leptobrachium leishanense</name>
    <name type="common">Leishan spiny toad</name>
    <dbReference type="NCBI Taxonomy" id="445787"/>
    <lineage>
        <taxon>Eukaryota</taxon>
        <taxon>Metazoa</taxon>
        <taxon>Chordata</taxon>
        <taxon>Craniata</taxon>
        <taxon>Vertebrata</taxon>
        <taxon>Euteleostomi</taxon>
        <taxon>Amphibia</taxon>
        <taxon>Batrachia</taxon>
        <taxon>Anura</taxon>
        <taxon>Pelobatoidea</taxon>
        <taxon>Megophryidae</taxon>
        <taxon>Leptobrachium</taxon>
    </lineage>
</organism>
<accession>A0A8C5P892</accession>
<reference evidence="3" key="2">
    <citation type="submission" date="2025-09" db="UniProtKB">
        <authorList>
            <consortium name="Ensembl"/>
        </authorList>
    </citation>
    <scope>IDENTIFICATION</scope>
</reference>
<feature type="compositionally biased region" description="Basic and acidic residues" evidence="1">
    <location>
        <begin position="167"/>
        <end position="206"/>
    </location>
</feature>